<dbReference type="InterPro" id="IPR019775">
    <property type="entry name" value="WD40_repeat_CS"/>
</dbReference>
<reference evidence="4 5" key="1">
    <citation type="journal article" date="2015" name="Environ. Microbiol.">
        <title>Metagenome sequence of Elaphomyces granulatus from sporocarp tissue reveals Ascomycota ectomycorrhizal fingerprints of genome expansion and a Proteobacteria-rich microbiome.</title>
        <authorList>
            <person name="Quandt C.A."/>
            <person name="Kohler A."/>
            <person name="Hesse C.N."/>
            <person name="Sharpton T.J."/>
            <person name="Martin F."/>
            <person name="Spatafora J.W."/>
        </authorList>
    </citation>
    <scope>NUCLEOTIDE SEQUENCE [LARGE SCALE GENOMIC DNA]</scope>
    <source>
        <strain evidence="4 5">OSC145934</strain>
    </source>
</reference>
<keyword evidence="2" id="KW-0677">Repeat</keyword>
<dbReference type="Pfam" id="PF00400">
    <property type="entry name" value="WD40"/>
    <property type="match status" value="1"/>
</dbReference>
<evidence type="ECO:0000313" key="4">
    <source>
        <dbReference type="EMBL" id="OXV11330.1"/>
    </source>
</evidence>
<dbReference type="SMART" id="SM00320">
    <property type="entry name" value="WD40"/>
    <property type="match status" value="1"/>
</dbReference>
<name>A0A232M4H2_9EURO</name>
<dbReference type="PANTHER" id="PTHR19879">
    <property type="entry name" value="TRANSCRIPTION INITIATION FACTOR TFIID"/>
    <property type="match status" value="1"/>
</dbReference>
<evidence type="ECO:0000256" key="1">
    <source>
        <dbReference type="ARBA" id="ARBA00022574"/>
    </source>
</evidence>
<sequence length="149" mass="16327">MAGSPWSTLDDHLGPVRSVLFSSDGQLVASVSDDKTVRLWETATGAQRSGLKHHYSSPTDVPPPSREHMALDWSMNIRSLFPGTFPQLPESLQNLHLEEHWVAQVLESILGLPSEYRTTCAAVCNNVLVLGHASGRVSFFEFDPGSITV</sequence>
<dbReference type="InterPro" id="IPR011044">
    <property type="entry name" value="Quino_amine_DH_bsu"/>
</dbReference>
<comment type="caution">
    <text evidence="4">The sequence shown here is derived from an EMBL/GenBank/DDBJ whole genome shotgun (WGS) entry which is preliminary data.</text>
</comment>
<dbReference type="InterPro" id="IPR015943">
    <property type="entry name" value="WD40/YVTN_repeat-like_dom_sf"/>
</dbReference>
<evidence type="ECO:0000313" key="5">
    <source>
        <dbReference type="Proteomes" id="UP000243515"/>
    </source>
</evidence>
<gene>
    <name evidence="4" type="ORF">Egran_00908</name>
</gene>
<dbReference type="PROSITE" id="PS00678">
    <property type="entry name" value="WD_REPEATS_1"/>
    <property type="match status" value="1"/>
</dbReference>
<dbReference type="PROSITE" id="PS50294">
    <property type="entry name" value="WD_REPEATS_REGION"/>
    <property type="match status" value="1"/>
</dbReference>
<evidence type="ECO:0000256" key="3">
    <source>
        <dbReference type="PROSITE-ProRule" id="PRU00221"/>
    </source>
</evidence>
<dbReference type="AlphaFoldDB" id="A0A232M4H2"/>
<feature type="repeat" description="WD" evidence="3">
    <location>
        <begin position="9"/>
        <end position="50"/>
    </location>
</feature>
<evidence type="ECO:0000256" key="2">
    <source>
        <dbReference type="ARBA" id="ARBA00022737"/>
    </source>
</evidence>
<accession>A0A232M4H2</accession>
<dbReference type="InterPro" id="IPR001680">
    <property type="entry name" value="WD40_rpt"/>
</dbReference>
<dbReference type="EMBL" id="NPHW01002506">
    <property type="protein sequence ID" value="OXV11330.1"/>
    <property type="molecule type" value="Genomic_DNA"/>
</dbReference>
<protein>
    <submittedName>
        <fullName evidence="4">Uncharacterized protein</fullName>
    </submittedName>
</protein>
<dbReference type="PANTHER" id="PTHR19879:SF9">
    <property type="entry name" value="TRANSCRIPTION INITIATION FACTOR TFIID SUBUNIT 5"/>
    <property type="match status" value="1"/>
</dbReference>
<dbReference type="OrthoDB" id="4360782at2759"/>
<dbReference type="PROSITE" id="PS50082">
    <property type="entry name" value="WD_REPEATS_2"/>
    <property type="match status" value="1"/>
</dbReference>
<organism evidence="4 5">
    <name type="scientific">Elaphomyces granulatus</name>
    <dbReference type="NCBI Taxonomy" id="519963"/>
    <lineage>
        <taxon>Eukaryota</taxon>
        <taxon>Fungi</taxon>
        <taxon>Dikarya</taxon>
        <taxon>Ascomycota</taxon>
        <taxon>Pezizomycotina</taxon>
        <taxon>Eurotiomycetes</taxon>
        <taxon>Eurotiomycetidae</taxon>
        <taxon>Eurotiales</taxon>
        <taxon>Elaphomycetaceae</taxon>
        <taxon>Elaphomyces</taxon>
    </lineage>
</organism>
<dbReference type="Proteomes" id="UP000243515">
    <property type="component" value="Unassembled WGS sequence"/>
</dbReference>
<keyword evidence="5" id="KW-1185">Reference proteome</keyword>
<dbReference type="SUPFAM" id="SSF50969">
    <property type="entry name" value="YVTN repeat-like/Quinoprotein amine dehydrogenase"/>
    <property type="match status" value="1"/>
</dbReference>
<proteinExistence type="predicted"/>
<keyword evidence="1 3" id="KW-0853">WD repeat</keyword>
<dbReference type="Gene3D" id="2.130.10.10">
    <property type="entry name" value="YVTN repeat-like/Quinoprotein amine dehydrogenase"/>
    <property type="match status" value="1"/>
</dbReference>